<accession>A0A7K1FNS5</accession>
<name>A0A7K1FNS5_9ACTN</name>
<feature type="compositionally biased region" description="Basic and acidic residues" evidence="1">
    <location>
        <begin position="28"/>
        <end position="41"/>
    </location>
</feature>
<organism evidence="2 3">
    <name type="scientific">Nakamurella alba</name>
    <dbReference type="NCBI Taxonomy" id="2665158"/>
    <lineage>
        <taxon>Bacteria</taxon>
        <taxon>Bacillati</taxon>
        <taxon>Actinomycetota</taxon>
        <taxon>Actinomycetes</taxon>
        <taxon>Nakamurellales</taxon>
        <taxon>Nakamurellaceae</taxon>
        <taxon>Nakamurella</taxon>
    </lineage>
</organism>
<feature type="compositionally biased region" description="Acidic residues" evidence="1">
    <location>
        <begin position="52"/>
        <end position="67"/>
    </location>
</feature>
<evidence type="ECO:0000256" key="1">
    <source>
        <dbReference type="SAM" id="MobiDB-lite"/>
    </source>
</evidence>
<dbReference type="Proteomes" id="UP000460221">
    <property type="component" value="Unassembled WGS sequence"/>
</dbReference>
<proteinExistence type="predicted"/>
<evidence type="ECO:0000313" key="3">
    <source>
        <dbReference type="Proteomes" id="UP000460221"/>
    </source>
</evidence>
<dbReference type="EMBL" id="WLYK01000005">
    <property type="protein sequence ID" value="MTD14959.1"/>
    <property type="molecule type" value="Genomic_DNA"/>
</dbReference>
<feature type="region of interest" description="Disordered" evidence="1">
    <location>
        <begin position="1"/>
        <end position="67"/>
    </location>
</feature>
<keyword evidence="3" id="KW-1185">Reference proteome</keyword>
<evidence type="ECO:0000313" key="2">
    <source>
        <dbReference type="EMBL" id="MTD14959.1"/>
    </source>
</evidence>
<dbReference type="AlphaFoldDB" id="A0A7K1FNS5"/>
<sequence>MTEPDDEPLPNLHLPGGEGVHGGPETAESLHRDGPVRDVHGQELPGSRPEDASDVLDDPEQILDQAD</sequence>
<protein>
    <submittedName>
        <fullName evidence="2">Uncharacterized protein</fullName>
    </submittedName>
</protein>
<dbReference type="RefSeq" id="WP_154768953.1">
    <property type="nucleotide sequence ID" value="NZ_WLYK01000005.1"/>
</dbReference>
<reference evidence="2 3" key="1">
    <citation type="submission" date="2019-11" db="EMBL/GenBank/DDBJ databases">
        <authorList>
            <person name="Jiang L.-Q."/>
        </authorList>
    </citation>
    <scope>NUCLEOTIDE SEQUENCE [LARGE SCALE GENOMIC DNA]</scope>
    <source>
        <strain evidence="2 3">YIM 132087</strain>
    </source>
</reference>
<gene>
    <name evidence="2" type="ORF">GIS00_13520</name>
</gene>
<comment type="caution">
    <text evidence="2">The sequence shown here is derived from an EMBL/GenBank/DDBJ whole genome shotgun (WGS) entry which is preliminary data.</text>
</comment>